<dbReference type="Pfam" id="PF08241">
    <property type="entry name" value="Methyltransf_11"/>
    <property type="match status" value="1"/>
</dbReference>
<sequence>MESRERIIGVFDSIARSYDEWYAQPAGQVVLRTEARMLDAVLPRGLGVEVGAGTCVFPPLLSRDREIVCLDPALGMLSLCRGRCPHPVAGTAEEPPLRRGSLDFAYMVAVLEFLENPGRALAALGSLLKRGGVLAVLFIERESSWGRLYRELAEKRADPVLAVARFLSLGEVISLVERSGFRVLRILQALDYKPLAVPEAEPRIYEGASCSDCGVALVAAVRG</sequence>
<dbReference type="Gene3D" id="3.40.50.150">
    <property type="entry name" value="Vaccinia Virus protein VP39"/>
    <property type="match status" value="1"/>
</dbReference>
<proteinExistence type="predicted"/>
<keyword evidence="2" id="KW-0489">Methyltransferase</keyword>
<dbReference type="SUPFAM" id="SSF53335">
    <property type="entry name" value="S-adenosyl-L-methionine-dependent methyltransferases"/>
    <property type="match status" value="1"/>
</dbReference>
<dbReference type="InterPro" id="IPR029063">
    <property type="entry name" value="SAM-dependent_MTases_sf"/>
</dbReference>
<dbReference type="InterPro" id="IPR013216">
    <property type="entry name" value="Methyltransf_11"/>
</dbReference>
<dbReference type="GO" id="GO:0032259">
    <property type="term" value="P:methylation"/>
    <property type="evidence" value="ECO:0007669"/>
    <property type="project" value="UniProtKB-KW"/>
</dbReference>
<organism evidence="2">
    <name type="scientific">Thermofilum pendens</name>
    <dbReference type="NCBI Taxonomy" id="2269"/>
    <lineage>
        <taxon>Archaea</taxon>
        <taxon>Thermoproteota</taxon>
        <taxon>Thermoprotei</taxon>
        <taxon>Thermofilales</taxon>
        <taxon>Thermofilaceae</taxon>
        <taxon>Thermofilum</taxon>
    </lineage>
</organism>
<accession>A0A7C3SKK4</accession>
<keyword evidence="2" id="KW-0808">Transferase</keyword>
<comment type="caution">
    <text evidence="2">The sequence shown here is derived from an EMBL/GenBank/DDBJ whole genome shotgun (WGS) entry which is preliminary data.</text>
</comment>
<dbReference type="EMBL" id="DTIB01000039">
    <property type="protein sequence ID" value="HGB24791.1"/>
    <property type="molecule type" value="Genomic_DNA"/>
</dbReference>
<name>A0A7C3SKK4_THEPE</name>
<gene>
    <name evidence="2" type="ORF">ENV88_01845</name>
</gene>
<evidence type="ECO:0000313" key="2">
    <source>
        <dbReference type="EMBL" id="HGB24791.1"/>
    </source>
</evidence>
<evidence type="ECO:0000259" key="1">
    <source>
        <dbReference type="Pfam" id="PF08241"/>
    </source>
</evidence>
<feature type="domain" description="Methyltransferase type 11" evidence="1">
    <location>
        <begin position="48"/>
        <end position="135"/>
    </location>
</feature>
<dbReference type="GO" id="GO:0008757">
    <property type="term" value="F:S-adenosylmethionine-dependent methyltransferase activity"/>
    <property type="evidence" value="ECO:0007669"/>
    <property type="project" value="InterPro"/>
</dbReference>
<reference evidence="2" key="1">
    <citation type="journal article" date="2020" name="mSystems">
        <title>Genome- and Community-Level Interaction Insights into Carbon Utilization and Element Cycling Functions of Hydrothermarchaeota in Hydrothermal Sediment.</title>
        <authorList>
            <person name="Zhou Z."/>
            <person name="Liu Y."/>
            <person name="Xu W."/>
            <person name="Pan J."/>
            <person name="Luo Z.H."/>
            <person name="Li M."/>
        </authorList>
    </citation>
    <scope>NUCLEOTIDE SEQUENCE [LARGE SCALE GENOMIC DNA]</scope>
    <source>
        <strain evidence="2">SpSt-8</strain>
    </source>
</reference>
<dbReference type="AlphaFoldDB" id="A0A7C3SKK4"/>
<protein>
    <submittedName>
        <fullName evidence="2">Methyltransferase domain-containing protein</fullName>
    </submittedName>
</protein>